<evidence type="ECO:0000313" key="6">
    <source>
        <dbReference type="EMBL" id="KXB74255.1"/>
    </source>
</evidence>
<sequence length="402" mass="44848">MKQKRLMLLGGLSYLLPVIREAHNMGIYVITADYLPNNIAHKYSDEYCNVSIIDKEEVLKKAQSLQIDGIMSFAVDPGVVSAAYVAEKMQLPFQCSYKAATILQNKHLFRQFLAENGFNSPKAKGYNNVNEALEDVDFFSWPVIVKPVDSAGSKGVSKVERKEDLSEAISYALSEAHNGYFIIEEFLEKEGNSSGIEAYIQGEQVLCNDLYDQLFDDNAVNPFTPSAEIWPSSMPLNYQCEIKEELKRLFILLNVRTGIFNVECRVSTNGKAYLMEVSPRGGGNRIAELQDMATGQSLISAEICKAVSLPLPKIESPSYKGAWCNYVLHSSKPGVLGSIDFDKDFLHKYVKDVSLTVKQGDAISTFTGANTSLGTVFLYAESRPELNEVLRKINNYIHIKLK</sequence>
<organism evidence="6">
    <name type="scientific">Prevotella amnii</name>
    <dbReference type="NCBI Taxonomy" id="419005"/>
    <lineage>
        <taxon>Bacteria</taxon>
        <taxon>Pseudomonadati</taxon>
        <taxon>Bacteroidota</taxon>
        <taxon>Bacteroidia</taxon>
        <taxon>Bacteroidales</taxon>
        <taxon>Prevotellaceae</taxon>
        <taxon>Prevotella</taxon>
    </lineage>
</organism>
<dbReference type="InterPro" id="IPR013815">
    <property type="entry name" value="ATP_grasp_subdomain_1"/>
</dbReference>
<dbReference type="PATRIC" id="fig|419005.5.peg.2248"/>
<dbReference type="RefSeq" id="WP_060933474.1">
    <property type="nucleotide sequence ID" value="NZ_KQ960577.1"/>
</dbReference>
<comment type="caution">
    <text evidence="6">The sequence shown here is derived from an EMBL/GenBank/DDBJ whole genome shotgun (WGS) entry which is preliminary data.</text>
</comment>
<evidence type="ECO:0000256" key="4">
    <source>
        <dbReference type="PROSITE-ProRule" id="PRU00409"/>
    </source>
</evidence>
<dbReference type="EMBL" id="LSDL01000153">
    <property type="protein sequence ID" value="KXB74255.1"/>
    <property type="molecule type" value="Genomic_DNA"/>
</dbReference>
<dbReference type="Pfam" id="PF13535">
    <property type="entry name" value="ATP-grasp_4"/>
    <property type="match status" value="1"/>
</dbReference>
<gene>
    <name evidence="6" type="ORF">HMPREF1860_02247</name>
</gene>
<dbReference type="STRING" id="419005.HMPREF1860_02247"/>
<dbReference type="PANTHER" id="PTHR43585:SF2">
    <property type="entry name" value="ATP-GRASP ENZYME FSQD"/>
    <property type="match status" value="1"/>
</dbReference>
<dbReference type="InterPro" id="IPR052032">
    <property type="entry name" value="ATP-dep_AA_Ligase"/>
</dbReference>
<feature type="domain" description="ATP-grasp" evidence="5">
    <location>
        <begin position="110"/>
        <end position="307"/>
    </location>
</feature>
<evidence type="ECO:0000256" key="3">
    <source>
        <dbReference type="ARBA" id="ARBA00022840"/>
    </source>
</evidence>
<protein>
    <submittedName>
        <fullName evidence="6">Phosphoribosylamine--glycine ligase</fullName>
    </submittedName>
</protein>
<dbReference type="Proteomes" id="UP000070531">
    <property type="component" value="Unassembled WGS sequence"/>
</dbReference>
<evidence type="ECO:0000259" key="5">
    <source>
        <dbReference type="PROSITE" id="PS50975"/>
    </source>
</evidence>
<dbReference type="Gene3D" id="3.30.470.20">
    <property type="entry name" value="ATP-grasp fold, B domain"/>
    <property type="match status" value="1"/>
</dbReference>
<keyword evidence="1 6" id="KW-0436">Ligase</keyword>
<reference evidence="6 7" key="1">
    <citation type="submission" date="2016-01" db="EMBL/GenBank/DDBJ databases">
        <authorList>
            <person name="Oliw E.H."/>
        </authorList>
    </citation>
    <scope>NUCLEOTIDE SEQUENCE [LARGE SCALE GENOMIC DNA]</scope>
    <source>
        <strain evidence="6 7">DNF00307</strain>
    </source>
</reference>
<proteinExistence type="predicted"/>
<dbReference type="Gene3D" id="3.40.50.20">
    <property type="match status" value="1"/>
</dbReference>
<keyword evidence="3 4" id="KW-0067">ATP-binding</keyword>
<evidence type="ECO:0000313" key="7">
    <source>
        <dbReference type="Proteomes" id="UP000070531"/>
    </source>
</evidence>
<dbReference type="SUPFAM" id="SSF56059">
    <property type="entry name" value="Glutathione synthetase ATP-binding domain-like"/>
    <property type="match status" value="1"/>
</dbReference>
<evidence type="ECO:0000256" key="2">
    <source>
        <dbReference type="ARBA" id="ARBA00022741"/>
    </source>
</evidence>
<accession>A0A134B2X2</accession>
<evidence type="ECO:0000256" key="1">
    <source>
        <dbReference type="ARBA" id="ARBA00022598"/>
    </source>
</evidence>
<dbReference type="GO" id="GO:0046872">
    <property type="term" value="F:metal ion binding"/>
    <property type="evidence" value="ECO:0007669"/>
    <property type="project" value="InterPro"/>
</dbReference>
<dbReference type="Gene3D" id="3.30.1490.20">
    <property type="entry name" value="ATP-grasp fold, A domain"/>
    <property type="match status" value="1"/>
</dbReference>
<keyword evidence="2 4" id="KW-0547">Nucleotide-binding</keyword>
<dbReference type="InterPro" id="IPR011761">
    <property type="entry name" value="ATP-grasp"/>
</dbReference>
<dbReference type="GO" id="GO:0005524">
    <property type="term" value="F:ATP binding"/>
    <property type="evidence" value="ECO:0007669"/>
    <property type="project" value="UniProtKB-UniRule"/>
</dbReference>
<name>A0A134B2X2_9BACT</name>
<dbReference type="PROSITE" id="PS50975">
    <property type="entry name" value="ATP_GRASP"/>
    <property type="match status" value="1"/>
</dbReference>
<dbReference type="AlphaFoldDB" id="A0A134B2X2"/>
<dbReference type="GO" id="GO:0016874">
    <property type="term" value="F:ligase activity"/>
    <property type="evidence" value="ECO:0007669"/>
    <property type="project" value="UniProtKB-KW"/>
</dbReference>
<dbReference type="PANTHER" id="PTHR43585">
    <property type="entry name" value="FUMIPYRROLE BIOSYNTHESIS PROTEIN C"/>
    <property type="match status" value="1"/>
</dbReference>